<dbReference type="OrthoDB" id="2375961at2"/>
<reference evidence="1 4" key="1">
    <citation type="submission" date="2014-07" db="EMBL/GenBank/DDBJ databases">
        <authorList>
            <person name="Wibberg Daniel"/>
        </authorList>
    </citation>
    <scope>NUCLEOTIDE SEQUENCE [LARGE SCALE GENOMIC DNA]</scope>
</reference>
<dbReference type="EMBL" id="JXLU01000116">
    <property type="protein sequence ID" value="KIO71727.1"/>
    <property type="molecule type" value="Genomic_DNA"/>
</dbReference>
<evidence type="ECO:0008006" key="5">
    <source>
        <dbReference type="Google" id="ProtNLM"/>
    </source>
</evidence>
<accession>A0A090KRS5</accession>
<reference evidence="2 3" key="2">
    <citation type="submission" date="2015-01" db="EMBL/GenBank/DDBJ databases">
        <title>Draft Genome Sequences of Four Bacillus thermoamylovorans Strains, Isolated From Food Products.</title>
        <authorList>
            <person name="Krawcyk A.O."/>
            <person name="Berendsen E.M."/>
            <person name="Eijlander R.T."/>
            <person name="de Jong A."/>
            <person name="Wells-Bennik M."/>
            <person name="Kuipers O.P."/>
        </authorList>
    </citation>
    <scope>NUCLEOTIDE SEQUENCE [LARGE SCALE GENOMIC DNA]</scope>
    <source>
        <strain evidence="2 3">B4167</strain>
    </source>
</reference>
<dbReference type="PATRIC" id="fig|35841.6.peg.1985"/>
<dbReference type="Gene3D" id="6.10.140.1110">
    <property type="match status" value="1"/>
</dbReference>
<dbReference type="Pfam" id="PF11068">
    <property type="entry name" value="YlqD"/>
    <property type="match status" value="1"/>
</dbReference>
<dbReference type="KEGG" id="bthv:CQJ30_08135"/>
<evidence type="ECO:0000313" key="2">
    <source>
        <dbReference type="EMBL" id="KIO71727.1"/>
    </source>
</evidence>
<dbReference type="AlphaFoldDB" id="A0A090KRS5"/>
<sequence>MQIITTITVNQILTESSKKQLFISFQERRQQLLKEIDQLKFEMKRMEKMKKYPVSSINTYFEKEIEKRKEKVKLLEFQIEQLDLLPLGSELKEREIQGLIDVNIGDNWNESLLNRKITVKDGIVVDIK</sequence>
<dbReference type="STRING" id="35841.B4167_3359"/>
<organism evidence="1 4">
    <name type="scientific">Caldibacillus thermoamylovorans</name>
    <dbReference type="NCBI Taxonomy" id="35841"/>
    <lineage>
        <taxon>Bacteria</taxon>
        <taxon>Bacillati</taxon>
        <taxon>Bacillota</taxon>
        <taxon>Bacilli</taxon>
        <taxon>Bacillales</taxon>
        <taxon>Bacillaceae</taxon>
        <taxon>Caldibacillus</taxon>
    </lineage>
</organism>
<dbReference type="eggNOG" id="ENOG5032CV6">
    <property type="taxonomic scope" value="Bacteria"/>
</dbReference>
<dbReference type="RefSeq" id="WP_034769726.1">
    <property type="nucleotide sequence ID" value="NZ_CCRF01000045.1"/>
</dbReference>
<keyword evidence="4" id="KW-1185">Reference proteome</keyword>
<evidence type="ECO:0000313" key="1">
    <source>
        <dbReference type="EMBL" id="CEE01369.1"/>
    </source>
</evidence>
<evidence type="ECO:0000313" key="4">
    <source>
        <dbReference type="Proteomes" id="UP000040576"/>
    </source>
</evidence>
<evidence type="ECO:0000313" key="3">
    <source>
        <dbReference type="Proteomes" id="UP000032076"/>
    </source>
</evidence>
<dbReference type="EMBL" id="CCRF01000045">
    <property type="protein sequence ID" value="CEE01369.1"/>
    <property type="molecule type" value="Genomic_DNA"/>
</dbReference>
<dbReference type="Proteomes" id="UP000040576">
    <property type="component" value="Unassembled WGS sequence"/>
</dbReference>
<dbReference type="InterPro" id="IPR021297">
    <property type="entry name" value="YlqD"/>
</dbReference>
<protein>
    <recommendedName>
        <fullName evidence="5">YlqD protein</fullName>
    </recommendedName>
</protein>
<proteinExistence type="predicted"/>
<name>A0A090KRS5_9BACI</name>
<gene>
    <name evidence="2" type="ORF">B4167_3359</name>
    <name evidence="1" type="ORF">BT1A1_1540</name>
</gene>
<dbReference type="Proteomes" id="UP000032076">
    <property type="component" value="Unassembled WGS sequence"/>
</dbReference>